<protein>
    <submittedName>
        <fullName evidence="1">Uncharacterized protein</fullName>
    </submittedName>
</protein>
<comment type="caution">
    <text evidence="1">The sequence shown here is derived from an EMBL/GenBank/DDBJ whole genome shotgun (WGS) entry which is preliminary data.</text>
</comment>
<reference evidence="1" key="1">
    <citation type="journal article" date="2020" name="mSystems">
        <title>Genome- and Community-Level Interaction Insights into Carbon Utilization and Element Cycling Functions of Hydrothermarchaeota in Hydrothermal Sediment.</title>
        <authorList>
            <person name="Zhou Z."/>
            <person name="Liu Y."/>
            <person name="Xu W."/>
            <person name="Pan J."/>
            <person name="Luo Z.H."/>
            <person name="Li M."/>
        </authorList>
    </citation>
    <scope>NUCLEOTIDE SEQUENCE [LARGE SCALE GENOMIC DNA]</scope>
    <source>
        <strain evidence="1">SpSt-418</strain>
    </source>
</reference>
<dbReference type="EMBL" id="DSRU01000364">
    <property type="protein sequence ID" value="HFN01055.1"/>
    <property type="molecule type" value="Genomic_DNA"/>
</dbReference>
<name>A0A7C3PIY1_9CYAN</name>
<dbReference type="AlphaFoldDB" id="A0A7C3PIY1"/>
<gene>
    <name evidence="1" type="ORF">ENR64_25525</name>
</gene>
<organism evidence="1">
    <name type="scientific">Oscillatoriales cyanobacterium SpSt-418</name>
    <dbReference type="NCBI Taxonomy" id="2282169"/>
    <lineage>
        <taxon>Bacteria</taxon>
        <taxon>Bacillati</taxon>
        <taxon>Cyanobacteriota</taxon>
        <taxon>Cyanophyceae</taxon>
        <taxon>Oscillatoriophycideae</taxon>
        <taxon>Oscillatoriales</taxon>
    </lineage>
</organism>
<proteinExistence type="predicted"/>
<evidence type="ECO:0000313" key="1">
    <source>
        <dbReference type="EMBL" id="HFN01055.1"/>
    </source>
</evidence>
<accession>A0A7C3PIY1</accession>
<sequence>MSALVAAATQLGDQGCYITMGIRTPNEPYHCYVPLSELEAGYAGTDERNLIGTRLGMHVYNYYTTIFSDSGKWGIRIVEEGMGFLGGTQTFLQLLQALVSHLDEQGLLFLKALKGLELAGSQLTIEWLPELLTHMYGEELAITMLDENGWI</sequence>